<sequence>MYALLKRQRGDVVIIRLPLVPHWASFYTDANMLEKADYFDGNVTCARSDIRLNISTTL</sequence>
<comment type="caution">
    <text evidence="1">The sequence shown here is derived from an EMBL/GenBank/DDBJ whole genome shotgun (WGS) entry which is preliminary data.</text>
</comment>
<evidence type="ECO:0000313" key="2">
    <source>
        <dbReference type="Proteomes" id="UP000192578"/>
    </source>
</evidence>
<accession>A0A9X6NT08</accession>
<dbReference type="Proteomes" id="UP000192578">
    <property type="component" value="Unassembled WGS sequence"/>
</dbReference>
<proteinExistence type="predicted"/>
<organism evidence="1 2">
    <name type="scientific">Hypsibius exemplaris</name>
    <name type="common">Freshwater tardigrade</name>
    <dbReference type="NCBI Taxonomy" id="2072580"/>
    <lineage>
        <taxon>Eukaryota</taxon>
        <taxon>Metazoa</taxon>
        <taxon>Ecdysozoa</taxon>
        <taxon>Tardigrada</taxon>
        <taxon>Eutardigrada</taxon>
        <taxon>Parachela</taxon>
        <taxon>Hypsibioidea</taxon>
        <taxon>Hypsibiidae</taxon>
        <taxon>Hypsibius</taxon>
    </lineage>
</organism>
<protein>
    <submittedName>
        <fullName evidence="1">Uncharacterized protein</fullName>
    </submittedName>
</protein>
<keyword evidence="2" id="KW-1185">Reference proteome</keyword>
<feature type="non-terminal residue" evidence="1">
    <location>
        <position position="1"/>
    </location>
</feature>
<dbReference type="EMBL" id="MTYJ01001009">
    <property type="protein sequence ID" value="OWA55584.1"/>
    <property type="molecule type" value="Genomic_DNA"/>
</dbReference>
<dbReference type="AlphaFoldDB" id="A0A9X6NT08"/>
<evidence type="ECO:0000313" key="1">
    <source>
        <dbReference type="EMBL" id="OWA55584.1"/>
    </source>
</evidence>
<name>A0A9X6NT08_HYPEX</name>
<reference evidence="2" key="1">
    <citation type="submission" date="2017-01" db="EMBL/GenBank/DDBJ databases">
        <title>Comparative genomics of anhydrobiosis in the tardigrade Hypsibius dujardini.</title>
        <authorList>
            <person name="Yoshida Y."/>
            <person name="Koutsovoulos G."/>
            <person name="Laetsch D."/>
            <person name="Stevens L."/>
            <person name="Kumar S."/>
            <person name="Horikawa D."/>
            <person name="Ishino K."/>
            <person name="Komine S."/>
            <person name="Tomita M."/>
            <person name="Blaxter M."/>
            <person name="Arakawa K."/>
        </authorList>
    </citation>
    <scope>NUCLEOTIDE SEQUENCE [LARGE SCALE GENOMIC DNA]</scope>
    <source>
        <strain evidence="2">Z151</strain>
    </source>
</reference>
<gene>
    <name evidence="1" type="ORF">BV898_19971</name>
</gene>